<dbReference type="Proteomes" id="UP000321614">
    <property type="component" value="Unassembled WGS sequence"/>
</dbReference>
<keyword evidence="2" id="KW-0808">Transferase</keyword>
<organism evidence="2 3">
    <name type="scientific">Campylobacter insulaenigrae</name>
    <dbReference type="NCBI Taxonomy" id="260714"/>
    <lineage>
        <taxon>Bacteria</taxon>
        <taxon>Pseudomonadati</taxon>
        <taxon>Campylobacterota</taxon>
        <taxon>Epsilonproteobacteria</taxon>
        <taxon>Campylobacterales</taxon>
        <taxon>Campylobacteraceae</taxon>
        <taxon>Campylobacter</taxon>
    </lineage>
</organism>
<sequence length="235" mass="26800">MDNILCTICARGGSKGVKNKNIKKINNLELIAYSIIQAKNSKLFKHIVVSTDSDEIADVALKYGAEIFFKREAKLASDDAPKLPVMRDALLKSEKYFDTKFDTLIDLDASAPLRSSLDIKKAYELFIKENKQNLITAVPARRNPYFNLIEVNENCVQLSKKGNFNTRQSAPKCYDMNASIYIFKRDKLLSSDDLFGNETSLYVMDERSAFDVDSEFDFEIVEFLIKKANLKQEDF</sequence>
<dbReference type="CDD" id="cd02513">
    <property type="entry name" value="CMP-NeuAc_Synthase"/>
    <property type="match status" value="1"/>
</dbReference>
<dbReference type="Gene3D" id="3.90.550.10">
    <property type="entry name" value="Spore Coat Polysaccharide Biosynthesis Protein SpsA, Chain A"/>
    <property type="match status" value="1"/>
</dbReference>
<accession>A0ABY3G4Y0</accession>
<dbReference type="GO" id="GO:0016779">
    <property type="term" value="F:nucleotidyltransferase activity"/>
    <property type="evidence" value="ECO:0007669"/>
    <property type="project" value="UniProtKB-KW"/>
</dbReference>
<evidence type="ECO:0000256" key="1">
    <source>
        <dbReference type="ARBA" id="ARBA00010726"/>
    </source>
</evidence>
<dbReference type="PANTHER" id="PTHR21485:SF6">
    <property type="entry name" value="N-ACYLNEURAMINATE CYTIDYLYLTRANSFERASE-RELATED"/>
    <property type="match status" value="1"/>
</dbReference>
<reference evidence="2 3" key="1">
    <citation type="submission" date="2019-07" db="EMBL/GenBank/DDBJ databases">
        <title>Rapid identification of Enteric Bacteria from Whole Genome Sequences (WGS) using Average Nucleotide Identity (ANI).</title>
        <authorList>
            <person name="Lane C."/>
        </authorList>
    </citation>
    <scope>NUCLEOTIDE SEQUENCE [LARGE SCALE GENOMIC DNA]</scope>
    <source>
        <strain evidence="2 3">2011D-8905</strain>
    </source>
</reference>
<dbReference type="EMBL" id="VOAW01000009">
    <property type="protein sequence ID" value="TWO27210.1"/>
    <property type="molecule type" value="Genomic_DNA"/>
</dbReference>
<protein>
    <submittedName>
        <fullName evidence="2">Acylneuraminate cytidylyltransferase family protein</fullName>
    </submittedName>
</protein>
<comment type="caution">
    <text evidence="2">The sequence shown here is derived from an EMBL/GenBank/DDBJ whole genome shotgun (WGS) entry which is preliminary data.</text>
</comment>
<evidence type="ECO:0000313" key="2">
    <source>
        <dbReference type="EMBL" id="TWO27210.1"/>
    </source>
</evidence>
<keyword evidence="3" id="KW-1185">Reference proteome</keyword>
<dbReference type="InterPro" id="IPR003329">
    <property type="entry name" value="Cytidylyl_trans"/>
</dbReference>
<dbReference type="RefSeq" id="WP_147500529.1">
    <property type="nucleotide sequence ID" value="NZ_JANPQP010000005.1"/>
</dbReference>
<gene>
    <name evidence="2" type="ORF">ZA01_02590</name>
</gene>
<proteinExistence type="inferred from homology"/>
<name>A0ABY3G4Y0_9BACT</name>
<keyword evidence="2" id="KW-0548">Nucleotidyltransferase</keyword>
<dbReference type="InterPro" id="IPR029044">
    <property type="entry name" value="Nucleotide-diphossugar_trans"/>
</dbReference>
<dbReference type="PANTHER" id="PTHR21485">
    <property type="entry name" value="HAD SUPERFAMILY MEMBERS CMAS AND KDSC"/>
    <property type="match status" value="1"/>
</dbReference>
<dbReference type="SUPFAM" id="SSF53448">
    <property type="entry name" value="Nucleotide-diphospho-sugar transferases"/>
    <property type="match status" value="1"/>
</dbReference>
<evidence type="ECO:0000313" key="3">
    <source>
        <dbReference type="Proteomes" id="UP000321614"/>
    </source>
</evidence>
<dbReference type="InterPro" id="IPR050793">
    <property type="entry name" value="CMP-NeuNAc_synthase"/>
</dbReference>
<dbReference type="Pfam" id="PF02348">
    <property type="entry name" value="CTP_transf_3"/>
    <property type="match status" value="1"/>
</dbReference>
<comment type="similarity">
    <text evidence="1">Belongs to the CMP-NeuNAc synthase family.</text>
</comment>